<reference evidence="2 3" key="2">
    <citation type="submission" date="2024-05" db="EMBL/GenBank/DDBJ databases">
        <authorList>
            <person name="Chen Y."/>
            <person name="Shah S."/>
            <person name="Dougan E. K."/>
            <person name="Thang M."/>
            <person name="Chan C."/>
        </authorList>
    </citation>
    <scope>NUCLEOTIDE SEQUENCE [LARGE SCALE GENOMIC DNA]</scope>
</reference>
<gene>
    <name evidence="1" type="ORF">C1SCF055_LOCUS3461</name>
</gene>
<sequence length="238" mass="26657">MANMPVSISRGLAMHVDHVAANVWATEHFAEVCGETVTRARVQPQNLWQTCCDPSRYDGFGSVSCFTSRGLQGWEARRCCSLLEPGNFTAELWRSLLRRRRGTRMPSTAPNASSFILVAYHKSGATLSMALLTRPRMRRLLLGSSSVSISWARSLWTATSPSFQRGVFLQEGPRRMMSYWIAPSQMAHPEILNDYLIPGDARVVHMVRKPSELIVTLGLQLVHARACSRLKNTVPWNA</sequence>
<reference evidence="1" key="1">
    <citation type="submission" date="2022-10" db="EMBL/GenBank/DDBJ databases">
        <authorList>
            <person name="Chen Y."/>
            <person name="Dougan E. K."/>
            <person name="Chan C."/>
            <person name="Rhodes N."/>
            <person name="Thang M."/>
        </authorList>
    </citation>
    <scope>NUCLEOTIDE SEQUENCE</scope>
</reference>
<evidence type="ECO:0000313" key="2">
    <source>
        <dbReference type="EMBL" id="CAL4762413.1"/>
    </source>
</evidence>
<dbReference type="OrthoDB" id="432321at2759"/>
<dbReference type="AlphaFoldDB" id="A0A9P1BNI9"/>
<protein>
    <recommendedName>
        <fullName evidence="4">Sulfotransferase</fullName>
    </recommendedName>
</protein>
<comment type="caution">
    <text evidence="1">The sequence shown here is derived from an EMBL/GenBank/DDBJ whole genome shotgun (WGS) entry which is preliminary data.</text>
</comment>
<dbReference type="EMBL" id="CAMXCT030000180">
    <property type="protein sequence ID" value="CAL4762413.1"/>
    <property type="molecule type" value="Genomic_DNA"/>
</dbReference>
<accession>A0A9P1BNI9</accession>
<keyword evidence="3" id="KW-1185">Reference proteome</keyword>
<dbReference type="EMBL" id="CAMXCT010000180">
    <property type="protein sequence ID" value="CAI3975101.1"/>
    <property type="molecule type" value="Genomic_DNA"/>
</dbReference>
<proteinExistence type="predicted"/>
<evidence type="ECO:0000313" key="1">
    <source>
        <dbReference type="EMBL" id="CAI3975101.1"/>
    </source>
</evidence>
<evidence type="ECO:0008006" key="4">
    <source>
        <dbReference type="Google" id="ProtNLM"/>
    </source>
</evidence>
<dbReference type="Proteomes" id="UP001152797">
    <property type="component" value="Unassembled WGS sequence"/>
</dbReference>
<dbReference type="EMBL" id="CAMXCT020000180">
    <property type="protein sequence ID" value="CAL1128476.1"/>
    <property type="molecule type" value="Genomic_DNA"/>
</dbReference>
<organism evidence="1">
    <name type="scientific">Cladocopium goreaui</name>
    <dbReference type="NCBI Taxonomy" id="2562237"/>
    <lineage>
        <taxon>Eukaryota</taxon>
        <taxon>Sar</taxon>
        <taxon>Alveolata</taxon>
        <taxon>Dinophyceae</taxon>
        <taxon>Suessiales</taxon>
        <taxon>Symbiodiniaceae</taxon>
        <taxon>Cladocopium</taxon>
    </lineage>
</organism>
<evidence type="ECO:0000313" key="3">
    <source>
        <dbReference type="Proteomes" id="UP001152797"/>
    </source>
</evidence>
<name>A0A9P1BNI9_9DINO</name>